<evidence type="ECO:0000259" key="16">
    <source>
        <dbReference type="PROSITE" id="PS50089"/>
    </source>
</evidence>
<keyword evidence="10" id="KW-0862">Zinc</keyword>
<dbReference type="InterPro" id="IPR013083">
    <property type="entry name" value="Znf_RING/FYVE/PHD"/>
</dbReference>
<comment type="subcellular location">
    <subcellularLocation>
        <location evidence="2">Membrane</location>
        <topology evidence="2">Single-pass membrane protein</topology>
    </subcellularLocation>
</comment>
<organism evidence="17 18">
    <name type="scientific">Lithocarpus litseifolius</name>
    <dbReference type="NCBI Taxonomy" id="425828"/>
    <lineage>
        <taxon>Eukaryota</taxon>
        <taxon>Viridiplantae</taxon>
        <taxon>Streptophyta</taxon>
        <taxon>Embryophyta</taxon>
        <taxon>Tracheophyta</taxon>
        <taxon>Spermatophyta</taxon>
        <taxon>Magnoliopsida</taxon>
        <taxon>eudicotyledons</taxon>
        <taxon>Gunneridae</taxon>
        <taxon>Pentapetalae</taxon>
        <taxon>rosids</taxon>
        <taxon>fabids</taxon>
        <taxon>Fagales</taxon>
        <taxon>Fagaceae</taxon>
        <taxon>Lithocarpus</taxon>
    </lineage>
</organism>
<protein>
    <recommendedName>
        <fullName evidence="4">RING-type E3 ubiquitin transferase</fullName>
        <ecNumber evidence="4">2.3.2.27</ecNumber>
    </recommendedName>
</protein>
<evidence type="ECO:0000313" key="17">
    <source>
        <dbReference type="EMBL" id="KAL0008165.1"/>
    </source>
</evidence>
<dbReference type="InterPro" id="IPR045899">
    <property type="entry name" value="ATL71-like"/>
</dbReference>
<dbReference type="PANTHER" id="PTHR46719:SF7">
    <property type="entry name" value="RING-H2 FINGER PROTEIN ATL71-RELATED"/>
    <property type="match status" value="1"/>
</dbReference>
<evidence type="ECO:0000256" key="10">
    <source>
        <dbReference type="ARBA" id="ARBA00022833"/>
    </source>
</evidence>
<dbReference type="AlphaFoldDB" id="A0AAW2DFV4"/>
<evidence type="ECO:0000256" key="3">
    <source>
        <dbReference type="ARBA" id="ARBA00004906"/>
    </source>
</evidence>
<comment type="catalytic activity">
    <reaction evidence="1">
        <text>S-ubiquitinyl-[E2 ubiquitin-conjugating enzyme]-L-cysteine + [acceptor protein]-L-lysine = [E2 ubiquitin-conjugating enzyme]-L-cysteine + N(6)-ubiquitinyl-[acceptor protein]-L-lysine.</text>
        <dbReference type="EC" id="2.3.2.27"/>
    </reaction>
</comment>
<keyword evidence="7" id="KW-0479">Metal-binding</keyword>
<evidence type="ECO:0000256" key="1">
    <source>
        <dbReference type="ARBA" id="ARBA00000900"/>
    </source>
</evidence>
<evidence type="ECO:0000256" key="7">
    <source>
        <dbReference type="ARBA" id="ARBA00022723"/>
    </source>
</evidence>
<keyword evidence="11 15" id="KW-1133">Transmembrane helix</keyword>
<comment type="caution">
    <text evidence="17">The sequence shown here is derived from an EMBL/GenBank/DDBJ whole genome shotgun (WGS) entry which is preliminary data.</text>
</comment>
<comment type="similarity">
    <text evidence="13">Belongs to the RING-type zinc finger family. ATL subfamily.</text>
</comment>
<evidence type="ECO:0000256" key="5">
    <source>
        <dbReference type="ARBA" id="ARBA00022679"/>
    </source>
</evidence>
<dbReference type="GO" id="GO:0016020">
    <property type="term" value="C:membrane"/>
    <property type="evidence" value="ECO:0007669"/>
    <property type="project" value="UniProtKB-SubCell"/>
</dbReference>
<comment type="pathway">
    <text evidence="3">Protein modification; protein ubiquitination.</text>
</comment>
<dbReference type="GO" id="GO:0008270">
    <property type="term" value="F:zinc ion binding"/>
    <property type="evidence" value="ECO:0007669"/>
    <property type="project" value="UniProtKB-KW"/>
</dbReference>
<accession>A0AAW2DFV4</accession>
<dbReference type="Gene3D" id="3.30.40.10">
    <property type="entry name" value="Zinc/RING finger domain, C3HC4 (zinc finger)"/>
    <property type="match status" value="1"/>
</dbReference>
<evidence type="ECO:0000256" key="15">
    <source>
        <dbReference type="SAM" id="Phobius"/>
    </source>
</evidence>
<evidence type="ECO:0000256" key="14">
    <source>
        <dbReference type="PROSITE-ProRule" id="PRU00175"/>
    </source>
</evidence>
<dbReference type="EMBL" id="JAZDWU010000003">
    <property type="protein sequence ID" value="KAL0008165.1"/>
    <property type="molecule type" value="Genomic_DNA"/>
</dbReference>
<evidence type="ECO:0000256" key="9">
    <source>
        <dbReference type="ARBA" id="ARBA00022786"/>
    </source>
</evidence>
<keyword evidence="12 15" id="KW-0472">Membrane</keyword>
<feature type="transmembrane region" description="Helical" evidence="15">
    <location>
        <begin position="6"/>
        <end position="29"/>
    </location>
</feature>
<evidence type="ECO:0000256" key="8">
    <source>
        <dbReference type="ARBA" id="ARBA00022771"/>
    </source>
</evidence>
<evidence type="ECO:0000256" key="4">
    <source>
        <dbReference type="ARBA" id="ARBA00012483"/>
    </source>
</evidence>
<evidence type="ECO:0000256" key="2">
    <source>
        <dbReference type="ARBA" id="ARBA00004167"/>
    </source>
</evidence>
<dbReference type="SMART" id="SM00184">
    <property type="entry name" value="RING"/>
    <property type="match status" value="1"/>
</dbReference>
<evidence type="ECO:0000256" key="6">
    <source>
        <dbReference type="ARBA" id="ARBA00022692"/>
    </source>
</evidence>
<reference evidence="17 18" key="1">
    <citation type="submission" date="2024-01" db="EMBL/GenBank/DDBJ databases">
        <title>A telomere-to-telomere, gap-free genome of sweet tea (Lithocarpus litseifolius).</title>
        <authorList>
            <person name="Zhou J."/>
        </authorList>
    </citation>
    <scope>NUCLEOTIDE SEQUENCE [LARGE SCALE GENOMIC DNA]</scope>
    <source>
        <strain evidence="17">Zhou-2022a</strain>
        <tissue evidence="17">Leaf</tissue>
    </source>
</reference>
<sequence>MTSVFVIFSCLLLIPIIITLASYLCVYFMNMPDTPANPSFQRRISNQSPRRGLHRVANPSHQRVNATTIITDQGLSNMEQGLDEATVQSYPKLLYSQAKLQKGDSIASCCSICLGDYKDTEKLRMLPDCAHIFHLKCVDPWLLMHPSCPICRNSPLPTPLAEVTPFDSSPRLMT</sequence>
<keyword evidence="6 15" id="KW-0812">Transmembrane</keyword>
<feature type="domain" description="RING-type" evidence="16">
    <location>
        <begin position="110"/>
        <end position="152"/>
    </location>
</feature>
<keyword evidence="18" id="KW-1185">Reference proteome</keyword>
<keyword evidence="8 14" id="KW-0863">Zinc-finger</keyword>
<proteinExistence type="inferred from homology"/>
<keyword evidence="5" id="KW-0808">Transferase</keyword>
<dbReference type="SUPFAM" id="SSF57850">
    <property type="entry name" value="RING/U-box"/>
    <property type="match status" value="1"/>
</dbReference>
<dbReference type="Proteomes" id="UP001459277">
    <property type="component" value="Unassembled WGS sequence"/>
</dbReference>
<dbReference type="PANTHER" id="PTHR46719">
    <property type="entry name" value="TRANSCRIPTION FACTOR C2H2 FAMILY-RELATED"/>
    <property type="match status" value="1"/>
</dbReference>
<name>A0AAW2DFV4_9ROSI</name>
<evidence type="ECO:0000256" key="13">
    <source>
        <dbReference type="ARBA" id="ARBA00024209"/>
    </source>
</evidence>
<evidence type="ECO:0000256" key="11">
    <source>
        <dbReference type="ARBA" id="ARBA00022989"/>
    </source>
</evidence>
<gene>
    <name evidence="17" type="ORF">SO802_009667</name>
</gene>
<evidence type="ECO:0000256" key="12">
    <source>
        <dbReference type="ARBA" id="ARBA00023136"/>
    </source>
</evidence>
<keyword evidence="9" id="KW-0833">Ubl conjugation pathway</keyword>
<dbReference type="InterPro" id="IPR001841">
    <property type="entry name" value="Znf_RING"/>
</dbReference>
<dbReference type="FunFam" id="3.30.40.10:FF:000187">
    <property type="entry name" value="E3 ubiquitin-protein ligase ATL6"/>
    <property type="match status" value="1"/>
</dbReference>
<evidence type="ECO:0000313" key="18">
    <source>
        <dbReference type="Proteomes" id="UP001459277"/>
    </source>
</evidence>
<dbReference type="GO" id="GO:0061630">
    <property type="term" value="F:ubiquitin protein ligase activity"/>
    <property type="evidence" value="ECO:0007669"/>
    <property type="project" value="UniProtKB-EC"/>
</dbReference>
<dbReference type="EC" id="2.3.2.27" evidence="4"/>
<dbReference type="CDD" id="cd16454">
    <property type="entry name" value="RING-H2_PA-TM-RING"/>
    <property type="match status" value="1"/>
</dbReference>
<dbReference type="PROSITE" id="PS50089">
    <property type="entry name" value="ZF_RING_2"/>
    <property type="match status" value="1"/>
</dbReference>
<dbReference type="Pfam" id="PF13639">
    <property type="entry name" value="zf-RING_2"/>
    <property type="match status" value="1"/>
</dbReference>